<dbReference type="InterPro" id="IPR050231">
    <property type="entry name" value="Iron_ascorbate_oxido_reductase"/>
</dbReference>
<dbReference type="InterPro" id="IPR005123">
    <property type="entry name" value="Oxoglu/Fe-dep_dioxygenase_dom"/>
</dbReference>
<evidence type="ECO:0000256" key="2">
    <source>
        <dbReference type="ARBA" id="ARBA00023194"/>
    </source>
</evidence>
<gene>
    <name evidence="5" type="ORF">AVDCRST_MAG41-3224</name>
</gene>
<evidence type="ECO:0000256" key="3">
    <source>
        <dbReference type="RuleBase" id="RU003682"/>
    </source>
</evidence>
<evidence type="ECO:0000256" key="1">
    <source>
        <dbReference type="ARBA" id="ARBA00004792"/>
    </source>
</evidence>
<dbReference type="InterPro" id="IPR026992">
    <property type="entry name" value="DIOX_N"/>
</dbReference>
<dbReference type="GO" id="GO:0046872">
    <property type="term" value="F:metal ion binding"/>
    <property type="evidence" value="ECO:0007669"/>
    <property type="project" value="UniProtKB-KW"/>
</dbReference>
<dbReference type="Pfam" id="PF03171">
    <property type="entry name" value="2OG-FeII_Oxy"/>
    <property type="match status" value="1"/>
</dbReference>
<dbReference type="Gene3D" id="2.60.120.330">
    <property type="entry name" value="B-lactam Antibiotic, Isopenicillin N Synthase, Chain"/>
    <property type="match status" value="1"/>
</dbReference>
<dbReference type="InterPro" id="IPR027443">
    <property type="entry name" value="IPNS-like_sf"/>
</dbReference>
<proteinExistence type="inferred from homology"/>
<evidence type="ECO:0000313" key="5">
    <source>
        <dbReference type="EMBL" id="CAA9275780.1"/>
    </source>
</evidence>
<dbReference type="SUPFAM" id="SSF51197">
    <property type="entry name" value="Clavaminate synthase-like"/>
    <property type="match status" value="1"/>
</dbReference>
<sequence length="335" mass="35915">MTITLPDTDAVDEHGYVPVVSLAGLDDPDQRVRIAGELGAALRRSGFYVAVDHTVPVPVFDRLTTAALEFFHRPEEEKARYGPSPADATRRGFTSRYRAASGIGVVTDEDAAEAWALNPYDESLGWRDLDALGPTYRAAFVHPNRIPDTPGFRESALTYFAAMESQILTLLALHALDLGLAPDHFTRLCAGAMTNLVVNHYPPKRAEPLPGQSCLGPHTDLGIMTGLLHSGQPGLQVVDRENPGAWIPVPPVPGGLVVNAGDLLVLVSGGRYRSALHRVVCGAEERLSVPVFVQPAPQTTVAPALPPLPGTDAAPVEFGAYFADRIGMMYADPED</sequence>
<comment type="pathway">
    <text evidence="1">Antibiotic biosynthesis.</text>
</comment>
<dbReference type="GO" id="GO:0017000">
    <property type="term" value="P:antibiotic biosynthetic process"/>
    <property type="evidence" value="ECO:0007669"/>
    <property type="project" value="UniProtKB-KW"/>
</dbReference>
<dbReference type="PRINTS" id="PR00682">
    <property type="entry name" value="IPNSYNTHASE"/>
</dbReference>
<keyword evidence="2" id="KW-0045">Antibiotic biosynthesis</keyword>
<accession>A0A6J4JD25</accession>
<dbReference type="PANTHER" id="PTHR47990">
    <property type="entry name" value="2-OXOGLUTARATE (2OG) AND FE(II)-DEPENDENT OXYGENASE SUPERFAMILY PROTEIN-RELATED"/>
    <property type="match status" value="1"/>
</dbReference>
<evidence type="ECO:0000259" key="4">
    <source>
        <dbReference type="PROSITE" id="PS51471"/>
    </source>
</evidence>
<dbReference type="InterPro" id="IPR044861">
    <property type="entry name" value="IPNS-like_FE2OG_OXY"/>
</dbReference>
<protein>
    <recommendedName>
        <fullName evidence="4">Fe2OG dioxygenase domain-containing protein</fullName>
    </recommendedName>
</protein>
<name>A0A6J4JD25_9ACTN</name>
<dbReference type="PROSITE" id="PS51471">
    <property type="entry name" value="FE2OG_OXY"/>
    <property type="match status" value="1"/>
</dbReference>
<dbReference type="GO" id="GO:0016491">
    <property type="term" value="F:oxidoreductase activity"/>
    <property type="evidence" value="ECO:0007669"/>
    <property type="project" value="UniProtKB-KW"/>
</dbReference>
<dbReference type="EMBL" id="CADCTP010000294">
    <property type="protein sequence ID" value="CAA9275780.1"/>
    <property type="molecule type" value="Genomic_DNA"/>
</dbReference>
<dbReference type="Pfam" id="PF14226">
    <property type="entry name" value="DIOX_N"/>
    <property type="match status" value="1"/>
</dbReference>
<feature type="domain" description="Fe2OG dioxygenase" evidence="4">
    <location>
        <begin position="191"/>
        <end position="295"/>
    </location>
</feature>
<comment type="similarity">
    <text evidence="3">Belongs to the iron/ascorbate-dependent oxidoreductase family.</text>
</comment>
<dbReference type="AlphaFoldDB" id="A0A6J4JD25"/>
<keyword evidence="3" id="KW-0479">Metal-binding</keyword>
<reference evidence="5" key="1">
    <citation type="submission" date="2020-02" db="EMBL/GenBank/DDBJ databases">
        <authorList>
            <person name="Meier V. D."/>
        </authorList>
    </citation>
    <scope>NUCLEOTIDE SEQUENCE</scope>
    <source>
        <strain evidence="5">AVDCRST_MAG41</strain>
    </source>
</reference>
<organism evidence="5">
    <name type="scientific">uncultured Mycobacteriales bacterium</name>
    <dbReference type="NCBI Taxonomy" id="581187"/>
    <lineage>
        <taxon>Bacteria</taxon>
        <taxon>Bacillati</taxon>
        <taxon>Actinomycetota</taxon>
        <taxon>Actinomycetes</taxon>
        <taxon>Mycobacteriales</taxon>
        <taxon>environmental samples</taxon>
    </lineage>
</organism>
<keyword evidence="3" id="KW-0560">Oxidoreductase</keyword>
<keyword evidence="3" id="KW-0408">Iron</keyword>